<evidence type="ECO:0000256" key="1">
    <source>
        <dbReference type="ARBA" id="ARBA00023015"/>
    </source>
</evidence>
<evidence type="ECO:0000313" key="5">
    <source>
        <dbReference type="EMBL" id="PJZ03275.1"/>
    </source>
</evidence>
<dbReference type="CDD" id="cd00093">
    <property type="entry name" value="HTH_XRE"/>
    <property type="match status" value="1"/>
</dbReference>
<dbReference type="AlphaFoldDB" id="A0A2M9W6V4"/>
<dbReference type="EMBL" id="PIQI01000028">
    <property type="protein sequence ID" value="PJZ03275.1"/>
    <property type="molecule type" value="Genomic_DNA"/>
</dbReference>
<dbReference type="InterPro" id="IPR010982">
    <property type="entry name" value="Lambda_DNA-bd_dom_sf"/>
</dbReference>
<sequence length="108" mass="12238">MVNHLKDIQEIANDFNEIGVVSDELKEKIDSRARLRELRAALPVMQMMSGEAIKVLRERFGLSQAMLAAYVGMSVATIVKWERDEKKPNGAALRLLNIIERKGLDILF</sequence>
<keyword evidence="2" id="KW-0238">DNA-binding</keyword>
<dbReference type="InterPro" id="IPR052359">
    <property type="entry name" value="HTH-type_reg/antitoxin"/>
</dbReference>
<feature type="domain" description="HTH cro/C1-type" evidence="4">
    <location>
        <begin position="53"/>
        <end position="96"/>
    </location>
</feature>
<dbReference type="SMART" id="SM00530">
    <property type="entry name" value="HTH_XRE"/>
    <property type="match status" value="1"/>
</dbReference>
<dbReference type="STRING" id="1076549.HA45_06195"/>
<protein>
    <submittedName>
        <fullName evidence="5">Transcriptional regulator</fullName>
    </submittedName>
</protein>
<dbReference type="Gene3D" id="1.10.260.40">
    <property type="entry name" value="lambda repressor-like DNA-binding domains"/>
    <property type="match status" value="1"/>
</dbReference>
<proteinExistence type="predicted"/>
<evidence type="ECO:0000259" key="4">
    <source>
        <dbReference type="PROSITE" id="PS50943"/>
    </source>
</evidence>
<dbReference type="RefSeq" id="WP_100703727.1">
    <property type="nucleotide sequence ID" value="NZ_MLFP01000003.1"/>
</dbReference>
<dbReference type="GO" id="GO:0003677">
    <property type="term" value="F:DNA binding"/>
    <property type="evidence" value="ECO:0007669"/>
    <property type="project" value="UniProtKB-KW"/>
</dbReference>
<dbReference type="SUPFAM" id="SSF47413">
    <property type="entry name" value="lambda repressor-like DNA-binding domains"/>
    <property type="match status" value="1"/>
</dbReference>
<name>A0A2M9W6V4_9GAMM</name>
<evidence type="ECO:0000256" key="3">
    <source>
        <dbReference type="ARBA" id="ARBA00023163"/>
    </source>
</evidence>
<dbReference type="Pfam" id="PF01381">
    <property type="entry name" value="HTH_3"/>
    <property type="match status" value="1"/>
</dbReference>
<dbReference type="InterPro" id="IPR001387">
    <property type="entry name" value="Cro/C1-type_HTH"/>
</dbReference>
<gene>
    <name evidence="5" type="ORF">PRCB_22070</name>
</gene>
<evidence type="ECO:0000256" key="2">
    <source>
        <dbReference type="ARBA" id="ARBA00023125"/>
    </source>
</evidence>
<reference evidence="5 6" key="1">
    <citation type="submission" date="2017-11" db="EMBL/GenBank/DDBJ databases">
        <title>The genome sequence of Pantoea rodasii DSM 26611.</title>
        <authorList>
            <person name="Gao J."/>
            <person name="Mao X."/>
            <person name="Sun J."/>
        </authorList>
    </citation>
    <scope>NUCLEOTIDE SEQUENCE [LARGE SCALE GENOMIC DNA]</scope>
    <source>
        <strain evidence="5 6">DSM 26611</strain>
    </source>
</reference>
<keyword evidence="3" id="KW-0804">Transcription</keyword>
<dbReference type="PANTHER" id="PTHR36511">
    <property type="entry name" value="MERR FAMILY BACTERIAL REGULATORY PROTEIN"/>
    <property type="match status" value="1"/>
</dbReference>
<keyword evidence="6" id="KW-1185">Reference proteome</keyword>
<keyword evidence="1" id="KW-0805">Transcription regulation</keyword>
<organism evidence="5 6">
    <name type="scientific">Pantoea rodasii</name>
    <dbReference type="NCBI Taxonomy" id="1076549"/>
    <lineage>
        <taxon>Bacteria</taxon>
        <taxon>Pseudomonadati</taxon>
        <taxon>Pseudomonadota</taxon>
        <taxon>Gammaproteobacteria</taxon>
        <taxon>Enterobacterales</taxon>
        <taxon>Erwiniaceae</taxon>
        <taxon>Pantoea</taxon>
    </lineage>
</organism>
<dbReference type="PROSITE" id="PS50943">
    <property type="entry name" value="HTH_CROC1"/>
    <property type="match status" value="1"/>
</dbReference>
<comment type="caution">
    <text evidence="5">The sequence shown here is derived from an EMBL/GenBank/DDBJ whole genome shotgun (WGS) entry which is preliminary data.</text>
</comment>
<dbReference type="Proteomes" id="UP000232062">
    <property type="component" value="Unassembled WGS sequence"/>
</dbReference>
<dbReference type="OrthoDB" id="9799384at2"/>
<accession>A0A2M9W6V4</accession>
<evidence type="ECO:0000313" key="6">
    <source>
        <dbReference type="Proteomes" id="UP000232062"/>
    </source>
</evidence>
<dbReference type="PANTHER" id="PTHR36511:SF3">
    <property type="entry name" value="ANTITOXIN HIGA-2"/>
    <property type="match status" value="1"/>
</dbReference>